<reference evidence="3 4" key="1">
    <citation type="submission" date="2021-03" db="EMBL/GenBank/DDBJ databases">
        <authorList>
            <person name="Grouzdev D.S."/>
        </authorList>
    </citation>
    <scope>NUCLEOTIDE SEQUENCE [LARGE SCALE GENOMIC DNA]</scope>
    <source>
        <strain evidence="3 4">M50-1</strain>
    </source>
</reference>
<organism evidence="3 4">
    <name type="scientific">Candidatus Chloroploca mongolica</name>
    <dbReference type="NCBI Taxonomy" id="2528176"/>
    <lineage>
        <taxon>Bacteria</taxon>
        <taxon>Bacillati</taxon>
        <taxon>Chloroflexota</taxon>
        <taxon>Chloroflexia</taxon>
        <taxon>Chloroflexales</taxon>
        <taxon>Chloroflexineae</taxon>
        <taxon>Oscillochloridaceae</taxon>
        <taxon>Candidatus Chloroploca</taxon>
    </lineage>
</organism>
<dbReference type="PANTHER" id="PTHR14969:SF13">
    <property type="entry name" value="AT30094P"/>
    <property type="match status" value="1"/>
</dbReference>
<evidence type="ECO:0000256" key="1">
    <source>
        <dbReference type="SAM" id="Phobius"/>
    </source>
</evidence>
<keyword evidence="1" id="KW-0472">Membrane</keyword>
<dbReference type="RefSeq" id="WP_135479419.1">
    <property type="nucleotide sequence ID" value="NZ_SIJK02000030.1"/>
</dbReference>
<dbReference type="Gene3D" id="1.20.144.10">
    <property type="entry name" value="Phosphatidic acid phosphatase type 2/haloperoxidase"/>
    <property type="match status" value="1"/>
</dbReference>
<dbReference type="Pfam" id="PF01569">
    <property type="entry name" value="PAP2"/>
    <property type="match status" value="1"/>
</dbReference>
<keyword evidence="1" id="KW-1133">Transmembrane helix</keyword>
<keyword evidence="1" id="KW-0812">Transmembrane</keyword>
<dbReference type="SUPFAM" id="SSF48317">
    <property type="entry name" value="Acid phosphatase/Vanadium-dependent haloperoxidase"/>
    <property type="match status" value="1"/>
</dbReference>
<accession>A0ABS4DCN7</accession>
<evidence type="ECO:0000259" key="2">
    <source>
        <dbReference type="SMART" id="SM00014"/>
    </source>
</evidence>
<feature type="domain" description="Phosphatidic acid phosphatase type 2/haloperoxidase" evidence="2">
    <location>
        <begin position="52"/>
        <end position="163"/>
    </location>
</feature>
<feature type="transmembrane region" description="Helical" evidence="1">
    <location>
        <begin position="300"/>
        <end position="318"/>
    </location>
</feature>
<dbReference type="Proteomes" id="UP001193081">
    <property type="component" value="Unassembled WGS sequence"/>
</dbReference>
<feature type="transmembrane region" description="Helical" evidence="1">
    <location>
        <begin position="150"/>
        <end position="170"/>
    </location>
</feature>
<feature type="transmembrane region" description="Helical" evidence="1">
    <location>
        <begin position="266"/>
        <end position="288"/>
    </location>
</feature>
<evidence type="ECO:0000313" key="4">
    <source>
        <dbReference type="Proteomes" id="UP001193081"/>
    </source>
</evidence>
<feature type="transmembrane region" description="Helical" evidence="1">
    <location>
        <begin position="182"/>
        <end position="203"/>
    </location>
</feature>
<evidence type="ECO:0000313" key="3">
    <source>
        <dbReference type="EMBL" id="MBP1467200.1"/>
    </source>
</evidence>
<feature type="transmembrane region" description="Helical" evidence="1">
    <location>
        <begin position="39"/>
        <end position="63"/>
    </location>
</feature>
<dbReference type="InterPro" id="IPR036938">
    <property type="entry name" value="PAP2/HPO_sf"/>
</dbReference>
<sequence length="325" mass="35248">MEAIWEWGSALVLALQPDSGALALFWRALSVLGDEVFFLLLMPLLFWCINPILSIRVGMVLLLNTTVNTAFKLALAGPRPFWYSAEVRALTAEGSFGIPSGHAQNTVGVWGALATGIARPWAWAGVGVLAILVGLSRMALGVHFPSDVLLGWLLGGLTLAAFMAWSEPIWQRVKDQALNVKLALTFLASLVLVAVPTLVLALLGERDLPAIWLENAAMALPNDPIHPWSLETAVTVGGTWFGFTAGALLLWTQGGLDVRGPWWQRGLRFVLGIIVVIVLWAGLGALFPRDATFVAGMLRYVRYTLIGFWIAFGAPLLFRRLGLVA</sequence>
<dbReference type="EMBL" id="SIJK02000030">
    <property type="protein sequence ID" value="MBP1467200.1"/>
    <property type="molecule type" value="Genomic_DNA"/>
</dbReference>
<gene>
    <name evidence="3" type="ORF">EYB53_015910</name>
</gene>
<proteinExistence type="predicted"/>
<dbReference type="SMART" id="SM00014">
    <property type="entry name" value="acidPPc"/>
    <property type="match status" value="1"/>
</dbReference>
<name>A0ABS4DCN7_9CHLR</name>
<feature type="transmembrane region" description="Helical" evidence="1">
    <location>
        <begin position="121"/>
        <end position="144"/>
    </location>
</feature>
<dbReference type="InterPro" id="IPR000326">
    <property type="entry name" value="PAP2/HPO"/>
</dbReference>
<keyword evidence="4" id="KW-1185">Reference proteome</keyword>
<comment type="caution">
    <text evidence="3">The sequence shown here is derived from an EMBL/GenBank/DDBJ whole genome shotgun (WGS) entry which is preliminary data.</text>
</comment>
<feature type="transmembrane region" description="Helical" evidence="1">
    <location>
        <begin position="233"/>
        <end position="254"/>
    </location>
</feature>
<protein>
    <submittedName>
        <fullName evidence="3">Phosphatase PAP2 family protein</fullName>
    </submittedName>
</protein>
<dbReference type="PANTHER" id="PTHR14969">
    <property type="entry name" value="SPHINGOSINE-1-PHOSPHATE PHOSPHOHYDROLASE"/>
    <property type="match status" value="1"/>
</dbReference>